<name>A0A4Y7JP87_PAPSO</name>
<dbReference type="Gramene" id="RZC61549">
    <property type="protein sequence ID" value="RZC61549"/>
    <property type="gene ID" value="C5167_023307"/>
</dbReference>
<evidence type="ECO:0000313" key="1">
    <source>
        <dbReference type="EMBL" id="RZC61549.1"/>
    </source>
</evidence>
<dbReference type="AlphaFoldDB" id="A0A4Y7JP87"/>
<dbReference type="Gene3D" id="3.40.47.10">
    <property type="match status" value="1"/>
</dbReference>
<dbReference type="GO" id="GO:0016746">
    <property type="term" value="F:acyltransferase activity"/>
    <property type="evidence" value="ECO:0007669"/>
    <property type="project" value="InterPro"/>
</dbReference>
<dbReference type="EMBL" id="CM010719">
    <property type="protein sequence ID" value="RZC61549.1"/>
    <property type="molecule type" value="Genomic_DNA"/>
</dbReference>
<organism evidence="1 2">
    <name type="scientific">Papaver somniferum</name>
    <name type="common">Opium poppy</name>
    <dbReference type="NCBI Taxonomy" id="3469"/>
    <lineage>
        <taxon>Eukaryota</taxon>
        <taxon>Viridiplantae</taxon>
        <taxon>Streptophyta</taxon>
        <taxon>Embryophyta</taxon>
        <taxon>Tracheophyta</taxon>
        <taxon>Spermatophyta</taxon>
        <taxon>Magnoliopsida</taxon>
        <taxon>Ranunculales</taxon>
        <taxon>Papaveraceae</taxon>
        <taxon>Papaveroideae</taxon>
        <taxon>Papaver</taxon>
    </lineage>
</organism>
<evidence type="ECO:0000313" key="2">
    <source>
        <dbReference type="Proteomes" id="UP000316621"/>
    </source>
</evidence>
<proteinExistence type="predicted"/>
<dbReference type="STRING" id="3469.A0A4Y7JP87"/>
<accession>A0A4Y7JP87</accession>
<dbReference type="Proteomes" id="UP000316621">
    <property type="component" value="Chromosome 5"/>
</dbReference>
<reference evidence="1 2" key="1">
    <citation type="journal article" date="2018" name="Science">
        <title>The opium poppy genome and morphinan production.</title>
        <authorList>
            <person name="Guo L."/>
            <person name="Winzer T."/>
            <person name="Yang X."/>
            <person name="Li Y."/>
            <person name="Ning Z."/>
            <person name="He Z."/>
            <person name="Teodor R."/>
            <person name="Lu Y."/>
            <person name="Bowser T.A."/>
            <person name="Graham I.A."/>
            <person name="Ye K."/>
        </authorList>
    </citation>
    <scope>NUCLEOTIDE SEQUENCE [LARGE SCALE GENOMIC DNA]</scope>
    <source>
        <strain evidence="2">cv. HN1</strain>
        <tissue evidence="1">Leaves</tissue>
    </source>
</reference>
<dbReference type="InterPro" id="IPR016039">
    <property type="entry name" value="Thiolase-like"/>
</dbReference>
<keyword evidence="2" id="KW-1185">Reference proteome</keyword>
<gene>
    <name evidence="1" type="ORF">C5167_023307</name>
</gene>
<sequence length="60" mass="6187">MGEVSQGIAVPREGGSLCYTATSAHSIDDAARMIQFGDSNVMVAGGTEFSDALSITGFCR</sequence>
<protein>
    <submittedName>
        <fullName evidence="1">Uncharacterized protein</fullName>
    </submittedName>
</protein>
<dbReference type="SUPFAM" id="SSF53901">
    <property type="entry name" value="Thiolase-like"/>
    <property type="match status" value="1"/>
</dbReference>